<proteinExistence type="predicted"/>
<dbReference type="AlphaFoldDB" id="A0A0P0XZD0"/>
<evidence type="ECO:0000313" key="1">
    <source>
        <dbReference type="EMBL" id="BAT12750.1"/>
    </source>
</evidence>
<dbReference type="Gramene" id="Os11t0155350-00">
    <property type="protein sequence ID" value="Os11t0155350-00"/>
    <property type="gene ID" value="Os11g0155350"/>
</dbReference>
<name>A0A0P0XZD0_ORYSJ</name>
<dbReference type="Proteomes" id="UP000059680">
    <property type="component" value="Chromosome 11"/>
</dbReference>
<organism evidence="1 2">
    <name type="scientific">Oryza sativa subsp. japonica</name>
    <name type="common">Rice</name>
    <dbReference type="NCBI Taxonomy" id="39947"/>
    <lineage>
        <taxon>Eukaryota</taxon>
        <taxon>Viridiplantae</taxon>
        <taxon>Streptophyta</taxon>
        <taxon>Embryophyta</taxon>
        <taxon>Tracheophyta</taxon>
        <taxon>Spermatophyta</taxon>
        <taxon>Magnoliopsida</taxon>
        <taxon>Liliopsida</taxon>
        <taxon>Poales</taxon>
        <taxon>Poaceae</taxon>
        <taxon>BOP clade</taxon>
        <taxon>Oryzoideae</taxon>
        <taxon>Oryzeae</taxon>
        <taxon>Oryzinae</taxon>
        <taxon>Oryza</taxon>
        <taxon>Oryza sativa</taxon>
    </lineage>
</organism>
<feature type="non-terminal residue" evidence="1">
    <location>
        <position position="1"/>
    </location>
</feature>
<gene>
    <name evidence="1" type="ordered locus">Os11g0155350</name>
    <name evidence="1" type="ORF">OSNPB_110155350</name>
</gene>
<reference evidence="2" key="1">
    <citation type="journal article" date="2005" name="Nature">
        <title>The map-based sequence of the rice genome.</title>
        <authorList>
            <consortium name="International rice genome sequencing project (IRGSP)"/>
            <person name="Matsumoto T."/>
            <person name="Wu J."/>
            <person name="Kanamori H."/>
            <person name="Katayose Y."/>
            <person name="Fujisawa M."/>
            <person name="Namiki N."/>
            <person name="Mizuno H."/>
            <person name="Yamamoto K."/>
            <person name="Antonio B.A."/>
            <person name="Baba T."/>
            <person name="Sakata K."/>
            <person name="Nagamura Y."/>
            <person name="Aoki H."/>
            <person name="Arikawa K."/>
            <person name="Arita K."/>
            <person name="Bito T."/>
            <person name="Chiden Y."/>
            <person name="Fujitsuka N."/>
            <person name="Fukunaka R."/>
            <person name="Hamada M."/>
            <person name="Harada C."/>
            <person name="Hayashi A."/>
            <person name="Hijishita S."/>
            <person name="Honda M."/>
            <person name="Hosokawa S."/>
            <person name="Ichikawa Y."/>
            <person name="Idonuma A."/>
            <person name="Iijima M."/>
            <person name="Ikeda M."/>
            <person name="Ikeno M."/>
            <person name="Ito K."/>
            <person name="Ito S."/>
            <person name="Ito T."/>
            <person name="Ito Y."/>
            <person name="Ito Y."/>
            <person name="Iwabuchi A."/>
            <person name="Kamiya K."/>
            <person name="Karasawa W."/>
            <person name="Kurita K."/>
            <person name="Katagiri S."/>
            <person name="Kikuta A."/>
            <person name="Kobayashi H."/>
            <person name="Kobayashi N."/>
            <person name="Machita K."/>
            <person name="Maehara T."/>
            <person name="Masukawa M."/>
            <person name="Mizubayashi T."/>
            <person name="Mukai Y."/>
            <person name="Nagasaki H."/>
            <person name="Nagata Y."/>
            <person name="Naito S."/>
            <person name="Nakashima M."/>
            <person name="Nakama Y."/>
            <person name="Nakamichi Y."/>
            <person name="Nakamura M."/>
            <person name="Meguro A."/>
            <person name="Negishi M."/>
            <person name="Ohta I."/>
            <person name="Ohta T."/>
            <person name="Okamoto M."/>
            <person name="Ono N."/>
            <person name="Saji S."/>
            <person name="Sakaguchi M."/>
            <person name="Sakai K."/>
            <person name="Shibata M."/>
            <person name="Shimokawa T."/>
            <person name="Song J."/>
            <person name="Takazaki Y."/>
            <person name="Terasawa K."/>
            <person name="Tsugane M."/>
            <person name="Tsuji K."/>
            <person name="Ueda S."/>
            <person name="Waki K."/>
            <person name="Yamagata H."/>
            <person name="Yamamoto M."/>
            <person name="Yamamoto S."/>
            <person name="Yamane H."/>
            <person name="Yoshiki S."/>
            <person name="Yoshihara R."/>
            <person name="Yukawa K."/>
            <person name="Zhong H."/>
            <person name="Yano M."/>
            <person name="Yuan Q."/>
            <person name="Ouyang S."/>
            <person name="Liu J."/>
            <person name="Jones K.M."/>
            <person name="Gansberger K."/>
            <person name="Moffat K."/>
            <person name="Hill J."/>
            <person name="Bera J."/>
            <person name="Fadrosh D."/>
            <person name="Jin S."/>
            <person name="Johri S."/>
            <person name="Kim M."/>
            <person name="Overton L."/>
            <person name="Reardon M."/>
            <person name="Tsitrin T."/>
            <person name="Vuong H."/>
            <person name="Weaver B."/>
            <person name="Ciecko A."/>
            <person name="Tallon L."/>
            <person name="Jackson J."/>
            <person name="Pai G."/>
            <person name="Aken S.V."/>
            <person name="Utterback T."/>
            <person name="Reidmuller S."/>
            <person name="Feldblyum T."/>
            <person name="Hsiao J."/>
            <person name="Zismann V."/>
            <person name="Iobst S."/>
            <person name="de Vazeille A.R."/>
            <person name="Buell C.R."/>
            <person name="Ying K."/>
            <person name="Li Y."/>
            <person name="Lu T."/>
            <person name="Huang Y."/>
            <person name="Zhao Q."/>
            <person name="Feng Q."/>
            <person name="Zhang L."/>
            <person name="Zhu J."/>
            <person name="Weng Q."/>
            <person name="Mu J."/>
            <person name="Lu Y."/>
            <person name="Fan D."/>
            <person name="Liu Y."/>
            <person name="Guan J."/>
            <person name="Zhang Y."/>
            <person name="Yu S."/>
            <person name="Liu X."/>
            <person name="Zhang Y."/>
            <person name="Hong G."/>
            <person name="Han B."/>
            <person name="Choisne N."/>
            <person name="Demange N."/>
            <person name="Orjeda G."/>
            <person name="Samain S."/>
            <person name="Cattolico L."/>
            <person name="Pelletier E."/>
            <person name="Couloux A."/>
            <person name="Segurens B."/>
            <person name="Wincker P."/>
            <person name="D'Hont A."/>
            <person name="Scarpelli C."/>
            <person name="Weissenbach J."/>
            <person name="Salanoubat M."/>
            <person name="Quetier F."/>
            <person name="Yu Y."/>
            <person name="Kim H.R."/>
            <person name="Rambo T."/>
            <person name="Currie J."/>
            <person name="Collura K."/>
            <person name="Luo M."/>
            <person name="Yang T."/>
            <person name="Ammiraju J.S.S."/>
            <person name="Engler F."/>
            <person name="Soderlund C."/>
            <person name="Wing R.A."/>
            <person name="Palmer L.E."/>
            <person name="de la Bastide M."/>
            <person name="Spiegel L."/>
            <person name="Nascimento L."/>
            <person name="Zutavern T."/>
            <person name="O'Shaughnessy A."/>
            <person name="Dike S."/>
            <person name="Dedhia N."/>
            <person name="Preston R."/>
            <person name="Balija V."/>
            <person name="McCombie W.R."/>
            <person name="Chow T."/>
            <person name="Chen H."/>
            <person name="Chung M."/>
            <person name="Chen C."/>
            <person name="Shaw J."/>
            <person name="Wu H."/>
            <person name="Hsiao K."/>
            <person name="Chao Y."/>
            <person name="Chu M."/>
            <person name="Cheng C."/>
            <person name="Hour A."/>
            <person name="Lee P."/>
            <person name="Lin S."/>
            <person name="Lin Y."/>
            <person name="Liou J."/>
            <person name="Liu S."/>
            <person name="Hsing Y."/>
            <person name="Raghuvanshi S."/>
            <person name="Mohanty A."/>
            <person name="Bharti A.K."/>
            <person name="Gaur A."/>
            <person name="Gupta V."/>
            <person name="Kumar D."/>
            <person name="Ravi V."/>
            <person name="Vij S."/>
            <person name="Kapur A."/>
            <person name="Khurana P."/>
            <person name="Khurana P."/>
            <person name="Khurana J.P."/>
            <person name="Tyagi A.K."/>
            <person name="Gaikwad K."/>
            <person name="Singh A."/>
            <person name="Dalal V."/>
            <person name="Srivastava S."/>
            <person name="Dixit A."/>
            <person name="Pal A.K."/>
            <person name="Ghazi I.A."/>
            <person name="Yadav M."/>
            <person name="Pandit A."/>
            <person name="Bhargava A."/>
            <person name="Sureshbabu K."/>
            <person name="Batra K."/>
            <person name="Sharma T.R."/>
            <person name="Mohapatra T."/>
            <person name="Singh N.K."/>
            <person name="Messing J."/>
            <person name="Nelson A.B."/>
            <person name="Fuks G."/>
            <person name="Kavchok S."/>
            <person name="Keizer G."/>
            <person name="Linton E."/>
            <person name="Llaca V."/>
            <person name="Song R."/>
            <person name="Tanyolac B."/>
            <person name="Young S."/>
            <person name="Ho-Il K."/>
            <person name="Hahn J.H."/>
            <person name="Sangsakoo G."/>
            <person name="Vanavichit A."/>
            <person name="de Mattos Luiz.A.T."/>
            <person name="Zimmer P.D."/>
            <person name="Malone G."/>
            <person name="Dellagostin O."/>
            <person name="de Oliveira A.C."/>
            <person name="Bevan M."/>
            <person name="Bancroft I."/>
            <person name="Minx P."/>
            <person name="Cordum H."/>
            <person name="Wilson R."/>
            <person name="Cheng Z."/>
            <person name="Jin W."/>
            <person name="Jiang J."/>
            <person name="Leong S.A."/>
            <person name="Iwama H."/>
            <person name="Gojobori T."/>
            <person name="Itoh T."/>
            <person name="Niimura Y."/>
            <person name="Fujii Y."/>
            <person name="Habara T."/>
            <person name="Sakai H."/>
            <person name="Sato Y."/>
            <person name="Wilson G."/>
            <person name="Kumar K."/>
            <person name="McCouch S."/>
            <person name="Juretic N."/>
            <person name="Hoen D."/>
            <person name="Wright S."/>
            <person name="Bruskiewich R."/>
            <person name="Bureau T."/>
            <person name="Miyao A."/>
            <person name="Hirochika H."/>
            <person name="Nishikawa T."/>
            <person name="Kadowaki K."/>
            <person name="Sugiura M."/>
            <person name="Burr B."/>
            <person name="Sasaki T."/>
        </authorList>
    </citation>
    <scope>NUCLEOTIDE SEQUENCE [LARGE SCALE GENOMIC DNA]</scope>
    <source>
        <strain evidence="2">cv. Nipponbare</strain>
    </source>
</reference>
<reference evidence="1 2" key="2">
    <citation type="journal article" date="2013" name="Plant Cell Physiol.">
        <title>Rice Annotation Project Database (RAP-DB): an integrative and interactive database for rice genomics.</title>
        <authorList>
            <person name="Sakai H."/>
            <person name="Lee S.S."/>
            <person name="Tanaka T."/>
            <person name="Numa H."/>
            <person name="Kim J."/>
            <person name="Kawahara Y."/>
            <person name="Wakimoto H."/>
            <person name="Yang C.C."/>
            <person name="Iwamoto M."/>
            <person name="Abe T."/>
            <person name="Yamada Y."/>
            <person name="Muto A."/>
            <person name="Inokuchi H."/>
            <person name="Ikemura T."/>
            <person name="Matsumoto T."/>
            <person name="Sasaki T."/>
            <person name="Itoh T."/>
        </authorList>
    </citation>
    <scope>NUCLEOTIDE SEQUENCE [LARGE SCALE GENOMIC DNA]</scope>
    <source>
        <strain evidence="2">cv. Nipponbare</strain>
    </source>
</reference>
<evidence type="ECO:0000313" key="2">
    <source>
        <dbReference type="Proteomes" id="UP000059680"/>
    </source>
</evidence>
<accession>A0A0P0XZD0</accession>
<dbReference type="PaxDb" id="39947-A0A0P0XZD0"/>
<keyword evidence="2" id="KW-1185">Reference proteome</keyword>
<sequence>FNHSSSTSSPIVGGYQEDRHRCRTPAHVLTRSTPVVLALELPPPPPLPSPSSRPRRLLPFHHREGALSPLSLSPTTTLNDEVRLWKLRRTRWLCASGSGRR</sequence>
<reference evidence="1 2" key="3">
    <citation type="journal article" date="2013" name="Rice">
        <title>Improvement of the Oryza sativa Nipponbare reference genome using next generation sequence and optical map data.</title>
        <authorList>
            <person name="Kawahara Y."/>
            <person name="de la Bastide M."/>
            <person name="Hamilton J.P."/>
            <person name="Kanamori H."/>
            <person name="McCombie W.R."/>
            <person name="Ouyang S."/>
            <person name="Schwartz D.C."/>
            <person name="Tanaka T."/>
            <person name="Wu J."/>
            <person name="Zhou S."/>
            <person name="Childs K.L."/>
            <person name="Davidson R.M."/>
            <person name="Lin H."/>
            <person name="Quesada-Ocampo L."/>
            <person name="Vaillancourt B."/>
            <person name="Sakai H."/>
            <person name="Lee S.S."/>
            <person name="Kim J."/>
            <person name="Numa H."/>
            <person name="Itoh T."/>
            <person name="Buell C.R."/>
            <person name="Matsumoto T."/>
        </authorList>
    </citation>
    <scope>NUCLEOTIDE SEQUENCE [LARGE SCALE GENOMIC DNA]</scope>
    <source>
        <strain evidence="2">cv. Nipponbare</strain>
    </source>
</reference>
<dbReference type="EMBL" id="AP014967">
    <property type="protein sequence ID" value="BAT12750.1"/>
    <property type="molecule type" value="Genomic_DNA"/>
</dbReference>
<protein>
    <submittedName>
        <fullName evidence="1">Os11g0155350 protein</fullName>
    </submittedName>
</protein>
<dbReference type="InParanoid" id="A0A0P0XZD0"/>